<evidence type="ECO:0000313" key="3">
    <source>
        <dbReference type="EMBL" id="EOY03524.1"/>
    </source>
</evidence>
<evidence type="ECO:0000256" key="1">
    <source>
        <dbReference type="SAM" id="MobiDB-lite"/>
    </source>
</evidence>
<dbReference type="PANTHER" id="PTHR31973">
    <property type="entry name" value="POLYPROTEIN, PUTATIVE-RELATED"/>
    <property type="match status" value="1"/>
</dbReference>
<dbReference type="EMBL" id="CM001882">
    <property type="protein sequence ID" value="EOY03524.1"/>
    <property type="molecule type" value="Genomic_DNA"/>
</dbReference>
<sequence length="293" mass="33336">MQPLPTNAMGPLPFINDTVMVVSDDDKFDQMDNDDEKDDIADWNDEMDDDYEDDYSSRHDDCSEDDRGEDNVISDCNHADGSIEHATTVVLEGVQCDDHATTIVLEDVECDDLIYDNPIIGRIEMSFEHVGSKEHFKIRVKNSCHTHLEVACKEKGCKFASHATKLPEGDYWQVWMFHKVNTCNIDGLQGGCRTASTRLIGELISPKLQGNNVTPLRPKKIMEEMNHNWGLACLWRFSAVLWPIIAIDATYLKSRFKGILFVAICKDTNKQIYPVAFGIGHIEDEDSWLWFLT</sequence>
<dbReference type="Gramene" id="EOY03524">
    <property type="protein sequence ID" value="EOY03524"/>
    <property type="gene ID" value="TCM_018625"/>
</dbReference>
<dbReference type="HOGENOM" id="CLU_951271_0_0_1"/>
<name>A0A061EMH2_THECC</name>
<dbReference type="AlphaFoldDB" id="A0A061EMH2"/>
<accession>A0A061EMH2</accession>
<dbReference type="Pfam" id="PF10551">
    <property type="entry name" value="MULE"/>
    <property type="match status" value="1"/>
</dbReference>
<evidence type="ECO:0000259" key="2">
    <source>
        <dbReference type="Pfam" id="PF10551"/>
    </source>
</evidence>
<feature type="region of interest" description="Disordered" evidence="1">
    <location>
        <begin position="25"/>
        <end position="68"/>
    </location>
</feature>
<proteinExistence type="predicted"/>
<dbReference type="InterPro" id="IPR018289">
    <property type="entry name" value="MULE_transposase_dom"/>
</dbReference>
<evidence type="ECO:0000313" key="4">
    <source>
        <dbReference type="Proteomes" id="UP000026915"/>
    </source>
</evidence>
<gene>
    <name evidence="3" type="ORF">TCM_018625</name>
</gene>
<feature type="domain" description="MULE transposase" evidence="2">
    <location>
        <begin position="245"/>
        <end position="293"/>
    </location>
</feature>
<reference evidence="3 4" key="1">
    <citation type="journal article" date="2013" name="Genome Biol.">
        <title>The genome sequence of the most widely cultivated cacao type and its use to identify candidate genes regulating pod color.</title>
        <authorList>
            <person name="Motamayor J.C."/>
            <person name="Mockaitis K."/>
            <person name="Schmutz J."/>
            <person name="Haiminen N."/>
            <person name="Iii D.L."/>
            <person name="Cornejo O."/>
            <person name="Findley S.D."/>
            <person name="Zheng P."/>
            <person name="Utro F."/>
            <person name="Royaert S."/>
            <person name="Saski C."/>
            <person name="Jenkins J."/>
            <person name="Podicheti R."/>
            <person name="Zhao M."/>
            <person name="Scheffler B.E."/>
            <person name="Stack J.C."/>
            <person name="Feltus F.A."/>
            <person name="Mustiga G.M."/>
            <person name="Amores F."/>
            <person name="Phillips W."/>
            <person name="Marelli J.P."/>
            <person name="May G.D."/>
            <person name="Shapiro H."/>
            <person name="Ma J."/>
            <person name="Bustamante C.D."/>
            <person name="Schnell R.J."/>
            <person name="Main D."/>
            <person name="Gilbert D."/>
            <person name="Parida L."/>
            <person name="Kuhn D.N."/>
        </authorList>
    </citation>
    <scope>NUCLEOTIDE SEQUENCE [LARGE SCALE GENOMIC DNA]</scope>
    <source>
        <strain evidence="4">cv. Matina 1-6</strain>
    </source>
</reference>
<keyword evidence="4" id="KW-1185">Reference proteome</keyword>
<organism evidence="3 4">
    <name type="scientific">Theobroma cacao</name>
    <name type="common">Cacao</name>
    <name type="synonym">Cocoa</name>
    <dbReference type="NCBI Taxonomy" id="3641"/>
    <lineage>
        <taxon>Eukaryota</taxon>
        <taxon>Viridiplantae</taxon>
        <taxon>Streptophyta</taxon>
        <taxon>Embryophyta</taxon>
        <taxon>Tracheophyta</taxon>
        <taxon>Spermatophyta</taxon>
        <taxon>Magnoliopsida</taxon>
        <taxon>eudicotyledons</taxon>
        <taxon>Gunneridae</taxon>
        <taxon>Pentapetalae</taxon>
        <taxon>rosids</taxon>
        <taxon>malvids</taxon>
        <taxon>Malvales</taxon>
        <taxon>Malvaceae</taxon>
        <taxon>Byttnerioideae</taxon>
        <taxon>Theobroma</taxon>
    </lineage>
</organism>
<feature type="compositionally biased region" description="Acidic residues" evidence="1">
    <location>
        <begin position="31"/>
        <end position="54"/>
    </location>
</feature>
<protein>
    <recommendedName>
        <fullName evidence="2">MULE transposase domain-containing protein</fullName>
    </recommendedName>
</protein>
<dbReference type="InParanoid" id="A0A061EMH2"/>
<dbReference type="PANTHER" id="PTHR31973:SF195">
    <property type="entry name" value="MUDR FAMILY TRANSPOSASE"/>
    <property type="match status" value="1"/>
</dbReference>
<dbReference type="Proteomes" id="UP000026915">
    <property type="component" value="Chromosome 4"/>
</dbReference>